<evidence type="ECO:0000256" key="1">
    <source>
        <dbReference type="SAM" id="MobiDB-lite"/>
    </source>
</evidence>
<comment type="caution">
    <text evidence="2">The sequence shown here is derived from an EMBL/GenBank/DDBJ whole genome shotgun (WGS) entry which is preliminary data.</text>
</comment>
<feature type="region of interest" description="Disordered" evidence="1">
    <location>
        <begin position="1"/>
        <end position="55"/>
    </location>
</feature>
<feature type="compositionally biased region" description="Basic and acidic residues" evidence="1">
    <location>
        <begin position="42"/>
        <end position="53"/>
    </location>
</feature>
<evidence type="ECO:0000313" key="3">
    <source>
        <dbReference type="Proteomes" id="UP000824540"/>
    </source>
</evidence>
<protein>
    <submittedName>
        <fullName evidence="2">Uncharacterized protein</fullName>
    </submittedName>
</protein>
<dbReference type="AlphaFoldDB" id="A0A8T2NY55"/>
<organism evidence="2 3">
    <name type="scientific">Albula glossodonta</name>
    <name type="common">roundjaw bonefish</name>
    <dbReference type="NCBI Taxonomy" id="121402"/>
    <lineage>
        <taxon>Eukaryota</taxon>
        <taxon>Metazoa</taxon>
        <taxon>Chordata</taxon>
        <taxon>Craniata</taxon>
        <taxon>Vertebrata</taxon>
        <taxon>Euteleostomi</taxon>
        <taxon>Actinopterygii</taxon>
        <taxon>Neopterygii</taxon>
        <taxon>Teleostei</taxon>
        <taxon>Albuliformes</taxon>
        <taxon>Albulidae</taxon>
        <taxon>Albula</taxon>
    </lineage>
</organism>
<dbReference type="Proteomes" id="UP000824540">
    <property type="component" value="Unassembled WGS sequence"/>
</dbReference>
<name>A0A8T2NY55_9TELE</name>
<accession>A0A8T2NY55</accession>
<sequence length="75" mass="8391">MRRMVPWEPFARRESWSTPTLPPSGGAARGGPITTMTPSNQERPKTPGVDRYRKPYNLPGLEYSCVKRLASTGEN</sequence>
<evidence type="ECO:0000313" key="2">
    <source>
        <dbReference type="EMBL" id="KAG9342402.1"/>
    </source>
</evidence>
<gene>
    <name evidence="2" type="ORF">JZ751_016404</name>
</gene>
<keyword evidence="3" id="KW-1185">Reference proteome</keyword>
<dbReference type="EMBL" id="JAFBMS010000028">
    <property type="protein sequence ID" value="KAG9342402.1"/>
    <property type="molecule type" value="Genomic_DNA"/>
</dbReference>
<reference evidence="2" key="1">
    <citation type="thesis" date="2021" institute="BYU ScholarsArchive" country="Provo, UT, USA">
        <title>Applications of and Algorithms for Genome Assembly and Genomic Analyses with an Emphasis on Marine Teleosts.</title>
        <authorList>
            <person name="Pickett B.D."/>
        </authorList>
    </citation>
    <scope>NUCLEOTIDE SEQUENCE</scope>
    <source>
        <strain evidence="2">HI-2016</strain>
    </source>
</reference>
<proteinExistence type="predicted"/>